<accession>A0A9P0M7Z5</accession>
<keyword evidence="1" id="KW-0732">Signal</keyword>
<protein>
    <submittedName>
        <fullName evidence="2">Uncharacterized protein</fullName>
    </submittedName>
</protein>
<dbReference type="InterPro" id="IPR036574">
    <property type="entry name" value="Scorpion_toxin-like_sf"/>
</dbReference>
<dbReference type="EMBL" id="CAKOFQ010007715">
    <property type="protein sequence ID" value="CAH2006912.1"/>
    <property type="molecule type" value="Genomic_DNA"/>
</dbReference>
<feature type="chain" id="PRO_5040316100" evidence="1">
    <location>
        <begin position="20"/>
        <end position="73"/>
    </location>
</feature>
<evidence type="ECO:0000313" key="3">
    <source>
        <dbReference type="Proteomes" id="UP001152888"/>
    </source>
</evidence>
<gene>
    <name evidence="2" type="ORF">ACAOBT_LOCUS29373</name>
</gene>
<keyword evidence="3" id="KW-1185">Reference proteome</keyword>
<dbReference type="OrthoDB" id="6796763at2759"/>
<dbReference type="Proteomes" id="UP001152888">
    <property type="component" value="Unassembled WGS sequence"/>
</dbReference>
<reference evidence="2" key="1">
    <citation type="submission" date="2022-03" db="EMBL/GenBank/DDBJ databases">
        <authorList>
            <person name="Sayadi A."/>
        </authorList>
    </citation>
    <scope>NUCLEOTIDE SEQUENCE</scope>
</reference>
<comment type="caution">
    <text evidence="2">The sequence shown here is derived from an EMBL/GenBank/DDBJ whole genome shotgun (WGS) entry which is preliminary data.</text>
</comment>
<dbReference type="AlphaFoldDB" id="A0A9P0M7Z5"/>
<feature type="signal peptide" evidence="1">
    <location>
        <begin position="1"/>
        <end position="19"/>
    </location>
</feature>
<name>A0A9P0M7Z5_ACAOB</name>
<evidence type="ECO:0000256" key="1">
    <source>
        <dbReference type="SAM" id="SignalP"/>
    </source>
</evidence>
<organism evidence="2 3">
    <name type="scientific">Acanthoscelides obtectus</name>
    <name type="common">Bean weevil</name>
    <name type="synonym">Bruchus obtectus</name>
    <dbReference type="NCBI Taxonomy" id="200917"/>
    <lineage>
        <taxon>Eukaryota</taxon>
        <taxon>Metazoa</taxon>
        <taxon>Ecdysozoa</taxon>
        <taxon>Arthropoda</taxon>
        <taxon>Hexapoda</taxon>
        <taxon>Insecta</taxon>
        <taxon>Pterygota</taxon>
        <taxon>Neoptera</taxon>
        <taxon>Endopterygota</taxon>
        <taxon>Coleoptera</taxon>
        <taxon>Polyphaga</taxon>
        <taxon>Cucujiformia</taxon>
        <taxon>Chrysomeloidea</taxon>
        <taxon>Chrysomelidae</taxon>
        <taxon>Bruchinae</taxon>
        <taxon>Bruchini</taxon>
        <taxon>Acanthoscelides</taxon>
    </lineage>
</organism>
<dbReference type="GO" id="GO:0051707">
    <property type="term" value="P:response to other organism"/>
    <property type="evidence" value="ECO:0007669"/>
    <property type="project" value="UniProtKB-ARBA"/>
</dbReference>
<proteinExistence type="predicted"/>
<sequence>MRFFSIFAMSILAVAFVSAEKEGDDPVVVRYFAAAGSAEPSLKCDAVSCNSDCVNNWGWAGGFCFMGDCWCYI</sequence>
<dbReference type="Gene3D" id="3.30.30.10">
    <property type="entry name" value="Knottin, scorpion toxin-like"/>
    <property type="match status" value="1"/>
</dbReference>
<evidence type="ECO:0000313" key="2">
    <source>
        <dbReference type="EMBL" id="CAH2006912.1"/>
    </source>
</evidence>